<evidence type="ECO:0000313" key="9">
    <source>
        <dbReference type="Proteomes" id="UP000092462"/>
    </source>
</evidence>
<name>A0A1B0GPN6_PHLPP</name>
<keyword evidence="3" id="KW-0809">Transit peptide</keyword>
<evidence type="ECO:0000256" key="2">
    <source>
        <dbReference type="ARBA" id="ARBA00009360"/>
    </source>
</evidence>
<dbReference type="Pfam" id="PF09812">
    <property type="entry name" value="MRP-L28"/>
    <property type="match status" value="1"/>
</dbReference>
<dbReference type="Proteomes" id="UP000092462">
    <property type="component" value="Unassembled WGS sequence"/>
</dbReference>
<evidence type="ECO:0000313" key="8">
    <source>
        <dbReference type="EnsemblMetazoa" id="PPAI007242-PA"/>
    </source>
</evidence>
<dbReference type="VEuPathDB" id="VectorBase:PPAI007242"/>
<dbReference type="InterPro" id="IPR019192">
    <property type="entry name" value="Ribosomal_mL40"/>
</dbReference>
<evidence type="ECO:0000256" key="3">
    <source>
        <dbReference type="ARBA" id="ARBA00022946"/>
    </source>
</evidence>
<dbReference type="EnsemblMetazoa" id="PPAI007242-RA">
    <property type="protein sequence ID" value="PPAI007242-PA"/>
    <property type="gene ID" value="PPAI007242"/>
</dbReference>
<dbReference type="VEuPathDB" id="VectorBase:PPAPM1_010766"/>
<protein>
    <recommendedName>
        <fullName evidence="7">Large ribosomal subunit protein mL40</fullName>
    </recommendedName>
</protein>
<evidence type="ECO:0000256" key="7">
    <source>
        <dbReference type="ARBA" id="ARBA00035192"/>
    </source>
</evidence>
<keyword evidence="5" id="KW-0496">Mitochondrion</keyword>
<dbReference type="InterPro" id="IPR039145">
    <property type="entry name" value="Ribosomal_mL40_metazoa/plant"/>
</dbReference>
<evidence type="ECO:0000256" key="5">
    <source>
        <dbReference type="ARBA" id="ARBA00023128"/>
    </source>
</evidence>
<dbReference type="PANTHER" id="PTHR13359:SF2">
    <property type="entry name" value="LARGE RIBOSOMAL SUBUNIT PROTEIN ML40"/>
    <property type="match status" value="1"/>
</dbReference>
<keyword evidence="4" id="KW-0689">Ribosomal protein</keyword>
<keyword evidence="6" id="KW-0687">Ribonucleoprotein</keyword>
<dbReference type="AlphaFoldDB" id="A0A1B0GPN6"/>
<keyword evidence="9" id="KW-1185">Reference proteome</keyword>
<evidence type="ECO:0000256" key="1">
    <source>
        <dbReference type="ARBA" id="ARBA00004173"/>
    </source>
</evidence>
<comment type="similarity">
    <text evidence="2">Belongs to the mitochondrion-specific ribosomal protein mL40 family.</text>
</comment>
<evidence type="ECO:0000256" key="4">
    <source>
        <dbReference type="ARBA" id="ARBA00022980"/>
    </source>
</evidence>
<dbReference type="GO" id="GO:0005762">
    <property type="term" value="C:mitochondrial large ribosomal subunit"/>
    <property type="evidence" value="ECO:0007669"/>
    <property type="project" value="InterPro"/>
</dbReference>
<proteinExistence type="inferred from homology"/>
<dbReference type="EMBL" id="AJVK01059875">
    <property type="status" value="NOT_ANNOTATED_CDS"/>
    <property type="molecule type" value="Genomic_DNA"/>
</dbReference>
<sequence>FIGLLFIELCNVKNQNTPRICFSLVKFPWKSKKMFLNRQINRLWSLSHVVSNPGSSTRFFNSTPVLMAEPLKKKKKLDPMIIKQREERRKKKIEKQIRRLEKNARQLKPIDELEIPFTLIDEKDQRQRPLQSPSMEVLEQRALLQKQWARHKRTE</sequence>
<accession>A0A1B0GPN6</accession>
<comment type="subcellular location">
    <subcellularLocation>
        <location evidence="1">Mitochondrion</location>
    </subcellularLocation>
</comment>
<dbReference type="Gene3D" id="6.10.250.3440">
    <property type="match status" value="1"/>
</dbReference>
<evidence type="ECO:0000256" key="6">
    <source>
        <dbReference type="ARBA" id="ARBA00023274"/>
    </source>
</evidence>
<organism evidence="8 9">
    <name type="scientific">Phlebotomus papatasi</name>
    <name type="common">Sandfly</name>
    <dbReference type="NCBI Taxonomy" id="29031"/>
    <lineage>
        <taxon>Eukaryota</taxon>
        <taxon>Metazoa</taxon>
        <taxon>Ecdysozoa</taxon>
        <taxon>Arthropoda</taxon>
        <taxon>Hexapoda</taxon>
        <taxon>Insecta</taxon>
        <taxon>Pterygota</taxon>
        <taxon>Neoptera</taxon>
        <taxon>Endopterygota</taxon>
        <taxon>Diptera</taxon>
        <taxon>Nematocera</taxon>
        <taxon>Psychodoidea</taxon>
        <taxon>Psychodidae</taxon>
        <taxon>Phlebotomus</taxon>
        <taxon>Phlebotomus</taxon>
    </lineage>
</organism>
<reference evidence="8" key="1">
    <citation type="submission" date="2022-08" db="UniProtKB">
        <authorList>
            <consortium name="EnsemblMetazoa"/>
        </authorList>
    </citation>
    <scope>IDENTIFICATION</scope>
    <source>
        <strain evidence="8">Israel</strain>
    </source>
</reference>
<dbReference type="PANTHER" id="PTHR13359">
    <property type="entry name" value="39S RIBOSOMAL PROTEIN L40, MITOCHONDRIAL"/>
    <property type="match status" value="1"/>
</dbReference>